<keyword evidence="5" id="KW-0472">Membrane</keyword>
<evidence type="ECO:0000256" key="1">
    <source>
        <dbReference type="ARBA" id="ARBA00004193"/>
    </source>
</evidence>
<dbReference type="GO" id="GO:0005886">
    <property type="term" value="C:plasma membrane"/>
    <property type="evidence" value="ECO:0007669"/>
    <property type="project" value="UniProtKB-SubCell"/>
</dbReference>
<dbReference type="InterPro" id="IPR003760">
    <property type="entry name" value="PnrA-like"/>
</dbReference>
<dbReference type="InterPro" id="IPR050957">
    <property type="entry name" value="BMP_lipoprotein"/>
</dbReference>
<evidence type="ECO:0000256" key="3">
    <source>
        <dbReference type="ARBA" id="ARBA00022475"/>
    </source>
</evidence>
<evidence type="ECO:0000256" key="2">
    <source>
        <dbReference type="ARBA" id="ARBA00008610"/>
    </source>
</evidence>
<evidence type="ECO:0000256" key="7">
    <source>
        <dbReference type="SAM" id="SignalP"/>
    </source>
</evidence>
<dbReference type="CDD" id="cd06354">
    <property type="entry name" value="PBP1_PrnA-like"/>
    <property type="match status" value="1"/>
</dbReference>
<evidence type="ECO:0000313" key="9">
    <source>
        <dbReference type="EMBL" id="RDI75123.1"/>
    </source>
</evidence>
<accession>A0A7M2Z022</accession>
<feature type="domain" description="ABC transporter substrate-binding protein PnrA-like" evidence="8">
    <location>
        <begin position="38"/>
        <end position="308"/>
    </location>
</feature>
<dbReference type="PANTHER" id="PTHR34296:SF2">
    <property type="entry name" value="ABC TRANSPORTER GUANOSINE-BINDING PROTEIN NUPN"/>
    <property type="match status" value="1"/>
</dbReference>
<dbReference type="Pfam" id="PF02608">
    <property type="entry name" value="Bmp"/>
    <property type="match status" value="1"/>
</dbReference>
<evidence type="ECO:0000256" key="4">
    <source>
        <dbReference type="ARBA" id="ARBA00022729"/>
    </source>
</evidence>
<gene>
    <name evidence="9" type="ORF">Gocc_0921</name>
</gene>
<proteinExistence type="inferred from homology"/>
<reference evidence="10" key="2">
    <citation type="journal article" date="2019" name="MicrobiologyOpen">
        <title>High-quality draft genome sequence of Gaiella occulta isolated from a 150 meter deep mineral water borehole and comparison with the genome sequences of other deep-branching lineages of the phylum Actinobacteria.</title>
        <authorList>
            <person name="Severino R."/>
            <person name="Froufe H.J.C."/>
            <person name="Barroso C."/>
            <person name="Albuquerque L."/>
            <person name="Lobo-da-Cunha A."/>
            <person name="da Costa M.S."/>
            <person name="Egas C."/>
        </authorList>
    </citation>
    <scope>NUCLEOTIDE SEQUENCE [LARGE SCALE GENOMIC DNA]</scope>
    <source>
        <strain evidence="10">F2-233</strain>
    </source>
</reference>
<comment type="similarity">
    <text evidence="2">Belongs to the BMP lipoprotein family.</text>
</comment>
<keyword evidence="6 9" id="KW-0449">Lipoprotein</keyword>
<keyword evidence="4 7" id="KW-0732">Signal</keyword>
<dbReference type="AlphaFoldDB" id="A0A7M2Z022"/>
<keyword evidence="3" id="KW-1003">Cell membrane</keyword>
<evidence type="ECO:0000256" key="5">
    <source>
        <dbReference type="ARBA" id="ARBA00023136"/>
    </source>
</evidence>
<feature type="signal peptide" evidence="7">
    <location>
        <begin position="1"/>
        <end position="28"/>
    </location>
</feature>
<name>A0A7M2Z022_9ACTN</name>
<dbReference type="Gene3D" id="3.40.50.2300">
    <property type="match status" value="2"/>
</dbReference>
<protein>
    <submittedName>
        <fullName evidence="9">Putative ABC-type transport system periplasmic component/surface lipoprotein</fullName>
    </submittedName>
</protein>
<evidence type="ECO:0000256" key="6">
    <source>
        <dbReference type="ARBA" id="ARBA00023288"/>
    </source>
</evidence>
<comment type="subcellular location">
    <subcellularLocation>
        <location evidence="1">Cell membrane</location>
        <topology evidence="1">Lipid-anchor</topology>
    </subcellularLocation>
</comment>
<organism evidence="9 10">
    <name type="scientific">Gaiella occulta</name>
    <dbReference type="NCBI Taxonomy" id="1002870"/>
    <lineage>
        <taxon>Bacteria</taxon>
        <taxon>Bacillati</taxon>
        <taxon>Actinomycetota</taxon>
        <taxon>Thermoleophilia</taxon>
        <taxon>Gaiellales</taxon>
        <taxon>Gaiellaceae</taxon>
        <taxon>Gaiella</taxon>
    </lineage>
</organism>
<dbReference type="EMBL" id="QQZY01000002">
    <property type="protein sequence ID" value="RDI75123.1"/>
    <property type="molecule type" value="Genomic_DNA"/>
</dbReference>
<feature type="chain" id="PRO_5039144699" evidence="7">
    <location>
        <begin position="29"/>
        <end position="337"/>
    </location>
</feature>
<evidence type="ECO:0000259" key="8">
    <source>
        <dbReference type="Pfam" id="PF02608"/>
    </source>
</evidence>
<dbReference type="InterPro" id="IPR028082">
    <property type="entry name" value="Peripla_BP_I"/>
</dbReference>
<dbReference type="SUPFAM" id="SSF53822">
    <property type="entry name" value="Periplasmic binding protein-like I"/>
    <property type="match status" value="1"/>
</dbReference>
<dbReference type="Proteomes" id="UP000254134">
    <property type="component" value="Unassembled WGS sequence"/>
</dbReference>
<dbReference type="RefSeq" id="WP_181813367.1">
    <property type="nucleotide sequence ID" value="NZ_QQZY01000002.1"/>
</dbReference>
<evidence type="ECO:0000313" key="10">
    <source>
        <dbReference type="Proteomes" id="UP000254134"/>
    </source>
</evidence>
<dbReference type="PANTHER" id="PTHR34296">
    <property type="entry name" value="TRANSCRIPTIONAL ACTIVATOR PROTEIN MED"/>
    <property type="match status" value="1"/>
</dbReference>
<sequence length="337" mass="34450">MAIRKRTVGVALALVAVLALSLASIGSASSAKSEATIKVALITDIGGLNDKGFNALANVGLQTAKKKLKVQGRVFISKSAADYVPNLSAAARGNYDLVIAVGFLMSDSLSAVAKKFPKTKFAIVDVSAPFMKGKPKNVRGIVFAEQEAGYLAGVAAATVSKTGTVSTIGGIKIPPVDAFIAGFQAGAKATKPGITLLNDYSQDFVDQAKCKELALNQIAQGSDVVFQVAGGCGLGALSAAQEKGVWGIGVDNDQSFLGKHVLTSAQKKVDQGVFQTIQLVTTGKFKGGVDGLFSVKNDGVGFGKVSPAAPPTLAAKLASVSAAIKAGKISKIPRLVK</sequence>
<comment type="caution">
    <text evidence="9">The sequence shown here is derived from an EMBL/GenBank/DDBJ whole genome shotgun (WGS) entry which is preliminary data.</text>
</comment>
<reference evidence="9 10" key="1">
    <citation type="submission" date="2018-07" db="EMBL/GenBank/DDBJ databases">
        <title>High-quality-draft genome sequence of Gaiella occulta.</title>
        <authorList>
            <person name="Severino R."/>
            <person name="Froufe H.J.C."/>
            <person name="Rainey F.A."/>
            <person name="Barroso C."/>
            <person name="Albuquerque L."/>
            <person name="Lobo-Da-Cunha A."/>
            <person name="Da Costa M.S."/>
            <person name="Egas C."/>
        </authorList>
    </citation>
    <scope>NUCLEOTIDE SEQUENCE [LARGE SCALE GENOMIC DNA]</scope>
    <source>
        <strain evidence="9 10">F2-233</strain>
    </source>
</reference>
<keyword evidence="10" id="KW-1185">Reference proteome</keyword>